<keyword evidence="4" id="KW-0689">Ribosomal protein</keyword>
<evidence type="ECO:0000256" key="4">
    <source>
        <dbReference type="ARBA" id="ARBA00022980"/>
    </source>
</evidence>
<dbReference type="InterPro" id="IPR057264">
    <property type="entry name" value="Ribosomal_uL24_C"/>
</dbReference>
<comment type="subunit">
    <text evidence="3">Part of the 50S ribosomal subunit.</text>
</comment>
<dbReference type="Proteomes" id="UP000041254">
    <property type="component" value="Unassembled WGS sequence"/>
</dbReference>
<dbReference type="SMART" id="SM00739">
    <property type="entry name" value="KOW"/>
    <property type="match status" value="1"/>
</dbReference>
<evidence type="ECO:0000256" key="3">
    <source>
        <dbReference type="ARBA" id="ARBA00011838"/>
    </source>
</evidence>
<dbReference type="STRING" id="1169540.A0A0G4GXR4"/>
<name>A0A0G4GXR4_VITBC</name>
<dbReference type="EMBL" id="CDMY01000869">
    <property type="protein sequence ID" value="CEM35900.1"/>
    <property type="molecule type" value="Genomic_DNA"/>
</dbReference>
<evidence type="ECO:0000256" key="2">
    <source>
        <dbReference type="ARBA" id="ARBA00010618"/>
    </source>
</evidence>
<dbReference type="GO" id="GO:0005840">
    <property type="term" value="C:ribosome"/>
    <property type="evidence" value="ECO:0007669"/>
    <property type="project" value="UniProtKB-KW"/>
</dbReference>
<organism evidence="9 10">
    <name type="scientific">Vitrella brassicaformis (strain CCMP3155)</name>
    <dbReference type="NCBI Taxonomy" id="1169540"/>
    <lineage>
        <taxon>Eukaryota</taxon>
        <taxon>Sar</taxon>
        <taxon>Alveolata</taxon>
        <taxon>Colpodellida</taxon>
        <taxon>Vitrellaceae</taxon>
        <taxon>Vitrella</taxon>
    </lineage>
</organism>
<dbReference type="InterPro" id="IPR008991">
    <property type="entry name" value="Translation_prot_SH3-like_sf"/>
</dbReference>
<proteinExistence type="inferred from homology"/>
<feature type="compositionally biased region" description="Polar residues" evidence="7">
    <location>
        <begin position="234"/>
        <end position="243"/>
    </location>
</feature>
<keyword evidence="10" id="KW-1185">Reference proteome</keyword>
<dbReference type="InterPro" id="IPR005824">
    <property type="entry name" value="KOW"/>
</dbReference>
<dbReference type="CDD" id="cd06089">
    <property type="entry name" value="KOW_RPL26"/>
    <property type="match status" value="1"/>
</dbReference>
<feature type="region of interest" description="Disordered" evidence="7">
    <location>
        <begin position="214"/>
        <end position="243"/>
    </location>
</feature>
<gene>
    <name evidence="9" type="ORF">Vbra_18996</name>
</gene>
<dbReference type="Gene3D" id="2.30.30.30">
    <property type="match status" value="1"/>
</dbReference>
<evidence type="ECO:0000313" key="9">
    <source>
        <dbReference type="EMBL" id="CEM35900.1"/>
    </source>
</evidence>
<dbReference type="GO" id="GO:0003735">
    <property type="term" value="F:structural constituent of ribosome"/>
    <property type="evidence" value="ECO:0007669"/>
    <property type="project" value="InterPro"/>
</dbReference>
<dbReference type="PANTHER" id="PTHR12903">
    <property type="entry name" value="MITOCHONDRIAL RIBOSOMAL PROTEIN L24"/>
    <property type="match status" value="1"/>
</dbReference>
<accession>A0A0G4GXR4</accession>
<dbReference type="OMA" id="IVDGCNM"/>
<dbReference type="InterPro" id="IPR041988">
    <property type="entry name" value="Ribosomal_uL24_KOW"/>
</dbReference>
<dbReference type="InterPro" id="IPR003256">
    <property type="entry name" value="Ribosomal_uL24"/>
</dbReference>
<comment type="similarity">
    <text evidence="2">Belongs to the universal ribosomal protein uL24 family.</text>
</comment>
<evidence type="ECO:0000259" key="8">
    <source>
        <dbReference type="SMART" id="SM00739"/>
    </source>
</evidence>
<reference evidence="9 10" key="1">
    <citation type="submission" date="2014-11" db="EMBL/GenBank/DDBJ databases">
        <authorList>
            <person name="Zhu J."/>
            <person name="Qi W."/>
            <person name="Song R."/>
        </authorList>
    </citation>
    <scope>NUCLEOTIDE SEQUENCE [LARGE SCALE GENOMIC DNA]</scope>
</reference>
<feature type="domain" description="KOW" evidence="8">
    <location>
        <begin position="55"/>
        <end position="82"/>
    </location>
</feature>
<dbReference type="OrthoDB" id="359154at2759"/>
<dbReference type="GO" id="GO:1990904">
    <property type="term" value="C:ribonucleoprotein complex"/>
    <property type="evidence" value="ECO:0007669"/>
    <property type="project" value="UniProtKB-KW"/>
</dbReference>
<dbReference type="GO" id="GO:0006412">
    <property type="term" value="P:translation"/>
    <property type="evidence" value="ECO:0007669"/>
    <property type="project" value="InterPro"/>
</dbReference>
<dbReference type="FunCoup" id="A0A0G4GXR4">
    <property type="interactions" value="84"/>
</dbReference>
<dbReference type="SUPFAM" id="SSF50104">
    <property type="entry name" value="Translation proteins SH3-like domain"/>
    <property type="match status" value="1"/>
</dbReference>
<dbReference type="Pfam" id="PF00467">
    <property type="entry name" value="KOW"/>
    <property type="match status" value="1"/>
</dbReference>
<dbReference type="AlphaFoldDB" id="A0A0G4GXR4"/>
<dbReference type="InParanoid" id="A0A0G4GXR4"/>
<keyword evidence="5" id="KW-0687">Ribonucleoprotein</keyword>
<protein>
    <recommendedName>
        <fullName evidence="6">Large ribosomal subunit protein uL24c</fullName>
    </recommendedName>
</protein>
<evidence type="ECO:0000256" key="7">
    <source>
        <dbReference type="SAM" id="MobiDB-lite"/>
    </source>
</evidence>
<evidence type="ECO:0000256" key="1">
    <source>
        <dbReference type="ARBA" id="ARBA00004072"/>
    </source>
</evidence>
<dbReference type="HAMAP" id="MF_01326_B">
    <property type="entry name" value="Ribosomal_uL24_B"/>
    <property type="match status" value="1"/>
</dbReference>
<evidence type="ECO:0000256" key="5">
    <source>
        <dbReference type="ARBA" id="ARBA00023274"/>
    </source>
</evidence>
<dbReference type="Pfam" id="PF17136">
    <property type="entry name" value="ribosomal_L24"/>
    <property type="match status" value="1"/>
</dbReference>
<sequence length="243" mass="27947">MTRYIKARMAAKALQRRVAPPWVPTFLQTSRERSIPKPLKEYCPVKKIDLSYYLNIQVGDLVQVLHGRDQGKRGVVLSIDKDKNTCIVDGCNMKRNFFNPRPLPGEPSMLSVELPIHITNVAILDPVIKKPTRVKRRYTMTGECVRISKLSGCAMPPPVPEPQLDDKHRNLYQQYLDEKRYKGPLKETYRQSYERDKRHYNILARLSRYHKYGRKSSLPAPNQGQAQAAIRALQTPSLPQQPG</sequence>
<dbReference type="NCBIfam" id="TIGR01079">
    <property type="entry name" value="rplX_bact"/>
    <property type="match status" value="1"/>
</dbReference>
<dbReference type="GO" id="GO:0003723">
    <property type="term" value="F:RNA binding"/>
    <property type="evidence" value="ECO:0007669"/>
    <property type="project" value="InterPro"/>
</dbReference>
<dbReference type="PhylomeDB" id="A0A0G4GXR4"/>
<dbReference type="VEuPathDB" id="CryptoDB:Vbra_18996"/>
<evidence type="ECO:0000313" key="10">
    <source>
        <dbReference type="Proteomes" id="UP000041254"/>
    </source>
</evidence>
<evidence type="ECO:0000256" key="6">
    <source>
        <dbReference type="ARBA" id="ARBA00035282"/>
    </source>
</evidence>
<dbReference type="InterPro" id="IPR014722">
    <property type="entry name" value="Rib_uL2_dom2"/>
</dbReference>
<comment type="function">
    <text evidence="1">One of two assembly initiator proteins, it binds directly to the 5'-end of the 23S rRNA, where it nucleates assembly of the 50S subunit.</text>
</comment>